<dbReference type="Proteomes" id="UP000323000">
    <property type="component" value="Chromosome 9"/>
</dbReference>
<dbReference type="GO" id="GO:0008270">
    <property type="term" value="F:zinc ion binding"/>
    <property type="evidence" value="ECO:0007669"/>
    <property type="project" value="UniProtKB-KW"/>
</dbReference>
<evidence type="ECO:0000313" key="4">
    <source>
        <dbReference type="Proteomes" id="UP000323000"/>
    </source>
</evidence>
<evidence type="ECO:0000256" key="1">
    <source>
        <dbReference type="PROSITE-ProRule" id="PRU00047"/>
    </source>
</evidence>
<accession>A0A5C7HCV6</accession>
<dbReference type="AlphaFoldDB" id="A0A5C7HCV6"/>
<dbReference type="GO" id="GO:0003676">
    <property type="term" value="F:nucleic acid binding"/>
    <property type="evidence" value="ECO:0007669"/>
    <property type="project" value="InterPro"/>
</dbReference>
<keyword evidence="1" id="KW-0479">Metal-binding</keyword>
<feature type="domain" description="CCHC-type" evidence="2">
    <location>
        <begin position="137"/>
        <end position="152"/>
    </location>
</feature>
<gene>
    <name evidence="3" type="ORF">EZV62_019548</name>
</gene>
<dbReference type="Gene3D" id="4.10.60.10">
    <property type="entry name" value="Zinc finger, CCHC-type"/>
    <property type="match status" value="1"/>
</dbReference>
<dbReference type="Pfam" id="PF14223">
    <property type="entry name" value="Retrotran_gag_2"/>
    <property type="match status" value="1"/>
</dbReference>
<keyword evidence="1" id="KW-0863">Zinc-finger</keyword>
<name>A0A5C7HCV6_9ROSI</name>
<proteinExistence type="predicted"/>
<dbReference type="SUPFAM" id="SSF57756">
    <property type="entry name" value="Retrovirus zinc finger-like domains"/>
    <property type="match status" value="1"/>
</dbReference>
<sequence>MMEDIFTIKELSETNEGDVTTKPNAEHLNEFQSVMNWLATMKLDFDDELHALFLLSSLPEICDAFAQIVSNSVPQGKLSKDIVTNSLFNEESKRKTSGVGTDNVQAFVAESRGRSTYRGQRDGESSHRSKSRLRGSCYQCGKEGHMKNSCRKWKREQNEGKDQKRMFVFSHRSQEIIVFSQLMKVMNE</sequence>
<keyword evidence="1" id="KW-0862">Zinc</keyword>
<organism evidence="3 4">
    <name type="scientific">Acer yangbiense</name>
    <dbReference type="NCBI Taxonomy" id="1000413"/>
    <lineage>
        <taxon>Eukaryota</taxon>
        <taxon>Viridiplantae</taxon>
        <taxon>Streptophyta</taxon>
        <taxon>Embryophyta</taxon>
        <taxon>Tracheophyta</taxon>
        <taxon>Spermatophyta</taxon>
        <taxon>Magnoliopsida</taxon>
        <taxon>eudicotyledons</taxon>
        <taxon>Gunneridae</taxon>
        <taxon>Pentapetalae</taxon>
        <taxon>rosids</taxon>
        <taxon>malvids</taxon>
        <taxon>Sapindales</taxon>
        <taxon>Sapindaceae</taxon>
        <taxon>Hippocastanoideae</taxon>
        <taxon>Acereae</taxon>
        <taxon>Acer</taxon>
    </lineage>
</organism>
<protein>
    <recommendedName>
        <fullName evidence="2">CCHC-type domain-containing protein</fullName>
    </recommendedName>
</protein>
<dbReference type="OrthoDB" id="418757at2759"/>
<dbReference type="PROSITE" id="PS50158">
    <property type="entry name" value="ZF_CCHC"/>
    <property type="match status" value="1"/>
</dbReference>
<dbReference type="Pfam" id="PF00098">
    <property type="entry name" value="zf-CCHC"/>
    <property type="match status" value="1"/>
</dbReference>
<evidence type="ECO:0000259" key="2">
    <source>
        <dbReference type="PROSITE" id="PS50158"/>
    </source>
</evidence>
<dbReference type="InterPro" id="IPR001878">
    <property type="entry name" value="Znf_CCHC"/>
</dbReference>
<comment type="caution">
    <text evidence="3">The sequence shown here is derived from an EMBL/GenBank/DDBJ whole genome shotgun (WGS) entry which is preliminary data.</text>
</comment>
<dbReference type="EMBL" id="VAHF01000009">
    <property type="protein sequence ID" value="TXG54292.1"/>
    <property type="molecule type" value="Genomic_DNA"/>
</dbReference>
<dbReference type="InterPro" id="IPR036875">
    <property type="entry name" value="Znf_CCHC_sf"/>
</dbReference>
<keyword evidence="4" id="KW-1185">Reference proteome</keyword>
<dbReference type="SMART" id="SM00343">
    <property type="entry name" value="ZnF_C2HC"/>
    <property type="match status" value="1"/>
</dbReference>
<reference evidence="4" key="1">
    <citation type="journal article" date="2019" name="Gigascience">
        <title>De novo genome assembly of the endangered Acer yangbiense, a plant species with extremely small populations endemic to Yunnan Province, China.</title>
        <authorList>
            <person name="Yang J."/>
            <person name="Wariss H.M."/>
            <person name="Tao L."/>
            <person name="Zhang R."/>
            <person name="Yun Q."/>
            <person name="Hollingsworth P."/>
            <person name="Dao Z."/>
            <person name="Luo G."/>
            <person name="Guo H."/>
            <person name="Ma Y."/>
            <person name="Sun W."/>
        </authorList>
    </citation>
    <scope>NUCLEOTIDE SEQUENCE [LARGE SCALE GENOMIC DNA]</scope>
    <source>
        <strain evidence="4">cv. Malutang</strain>
    </source>
</reference>
<evidence type="ECO:0000313" key="3">
    <source>
        <dbReference type="EMBL" id="TXG54292.1"/>
    </source>
</evidence>